<name>A0A8J3K0V0_9ACTN</name>
<feature type="transmembrane region" description="Helical" evidence="1">
    <location>
        <begin position="30"/>
        <end position="47"/>
    </location>
</feature>
<keyword evidence="1" id="KW-0812">Transmembrane</keyword>
<accession>A0A8J3K0V0</accession>
<evidence type="ECO:0000313" key="3">
    <source>
        <dbReference type="Proteomes" id="UP000619293"/>
    </source>
</evidence>
<proteinExistence type="predicted"/>
<dbReference type="EMBL" id="BONG01000025">
    <property type="protein sequence ID" value="GIF90653.1"/>
    <property type="molecule type" value="Genomic_DNA"/>
</dbReference>
<sequence>MRRSQLALEPSPYGVEVFENIQEFGNFGDGVGGIATAVLALFAFMGAKSALHDWRERQQAQRRLADEQAHQIRLDRESHRFGWKPGMVSVYGVSNVTDPEEMARAVEELTAGGLSEYAIINVERSVDRAYSLRRLVDDGKLLAEPPTDAEYEALAAAHRSGGPVHVAAEVPRRWYRRR</sequence>
<gene>
    <name evidence="2" type="ORF">Cch02nite_40970</name>
</gene>
<comment type="caution">
    <text evidence="2">The sequence shown here is derived from an EMBL/GenBank/DDBJ whole genome shotgun (WGS) entry which is preliminary data.</text>
</comment>
<reference evidence="2 3" key="1">
    <citation type="submission" date="2021-01" db="EMBL/GenBank/DDBJ databases">
        <title>Whole genome shotgun sequence of Catellatospora chokoriensis NBRC 107358.</title>
        <authorList>
            <person name="Komaki H."/>
            <person name="Tamura T."/>
        </authorList>
    </citation>
    <scope>NUCLEOTIDE SEQUENCE [LARGE SCALE GENOMIC DNA]</scope>
    <source>
        <strain evidence="2 3">NBRC 107358</strain>
    </source>
</reference>
<organism evidence="2 3">
    <name type="scientific">Catellatospora chokoriensis</name>
    <dbReference type="NCBI Taxonomy" id="310353"/>
    <lineage>
        <taxon>Bacteria</taxon>
        <taxon>Bacillati</taxon>
        <taxon>Actinomycetota</taxon>
        <taxon>Actinomycetes</taxon>
        <taxon>Micromonosporales</taxon>
        <taxon>Micromonosporaceae</taxon>
        <taxon>Catellatospora</taxon>
    </lineage>
</organism>
<evidence type="ECO:0000313" key="2">
    <source>
        <dbReference type="EMBL" id="GIF90653.1"/>
    </source>
</evidence>
<dbReference type="Proteomes" id="UP000619293">
    <property type="component" value="Unassembled WGS sequence"/>
</dbReference>
<keyword evidence="1" id="KW-1133">Transmembrane helix</keyword>
<keyword evidence="1" id="KW-0472">Membrane</keyword>
<protein>
    <submittedName>
        <fullName evidence="2">Uncharacterized protein</fullName>
    </submittedName>
</protein>
<evidence type="ECO:0000256" key="1">
    <source>
        <dbReference type="SAM" id="Phobius"/>
    </source>
</evidence>
<keyword evidence="3" id="KW-1185">Reference proteome</keyword>
<dbReference type="AlphaFoldDB" id="A0A8J3K0V0"/>